<dbReference type="Proteomes" id="UP000718821">
    <property type="component" value="Unassembled WGS sequence"/>
</dbReference>
<gene>
    <name evidence="1" type="ORF">H7U32_05910</name>
</gene>
<dbReference type="EMBL" id="JACLYU010000010">
    <property type="protein sequence ID" value="MBM6699853.1"/>
    <property type="molecule type" value="Genomic_DNA"/>
</dbReference>
<reference evidence="1" key="2">
    <citation type="journal article" date="2021" name="Sci. Rep.">
        <title>The distribution of antibiotic resistance genes in chicken gut microbiota commensals.</title>
        <authorList>
            <person name="Juricova H."/>
            <person name="Matiasovicova J."/>
            <person name="Kubasova T."/>
            <person name="Cejkova D."/>
            <person name="Rychlik I."/>
        </authorList>
    </citation>
    <scope>NUCLEOTIDE SEQUENCE</scope>
    <source>
        <strain evidence="1">An836</strain>
    </source>
</reference>
<sequence>MRDWFVHAYAEVDFHKLFDAVTNDSVSVMGILGRYVNVGQLDHRAPEIAFDEISTVTD</sequence>
<name>A0A938WYB8_9BIFI</name>
<keyword evidence="2" id="KW-1185">Reference proteome</keyword>
<comment type="caution">
    <text evidence="1">The sequence shown here is derived from an EMBL/GenBank/DDBJ whole genome shotgun (WGS) entry which is preliminary data.</text>
</comment>
<organism evidence="1 2">
    <name type="scientific">Bifidobacterium pullorum subsp. saeculare</name>
    <dbReference type="NCBI Taxonomy" id="78257"/>
    <lineage>
        <taxon>Bacteria</taxon>
        <taxon>Bacillati</taxon>
        <taxon>Actinomycetota</taxon>
        <taxon>Actinomycetes</taxon>
        <taxon>Bifidobacteriales</taxon>
        <taxon>Bifidobacteriaceae</taxon>
        <taxon>Bifidobacterium</taxon>
    </lineage>
</organism>
<accession>A0A938WYB8</accession>
<proteinExistence type="predicted"/>
<reference evidence="1" key="1">
    <citation type="submission" date="2020-08" db="EMBL/GenBank/DDBJ databases">
        <authorList>
            <person name="Cejkova D."/>
            <person name="Kubasova T."/>
            <person name="Jahodarova E."/>
            <person name="Rychlik I."/>
        </authorList>
    </citation>
    <scope>NUCLEOTIDE SEQUENCE</scope>
    <source>
        <strain evidence="1">An836</strain>
    </source>
</reference>
<protein>
    <submittedName>
        <fullName evidence="1">Uncharacterized protein</fullName>
    </submittedName>
</protein>
<evidence type="ECO:0000313" key="2">
    <source>
        <dbReference type="Proteomes" id="UP000718821"/>
    </source>
</evidence>
<dbReference type="RefSeq" id="WP_204468923.1">
    <property type="nucleotide sequence ID" value="NZ_JACLYU010000010.1"/>
</dbReference>
<dbReference type="AlphaFoldDB" id="A0A938WYB8"/>
<evidence type="ECO:0000313" key="1">
    <source>
        <dbReference type="EMBL" id="MBM6699853.1"/>
    </source>
</evidence>